<dbReference type="PIRSF" id="PIRSF031503">
    <property type="entry name" value="UCP031503_mp"/>
    <property type="match status" value="1"/>
</dbReference>
<dbReference type="Proteomes" id="UP000308539">
    <property type="component" value="Unassembled WGS sequence"/>
</dbReference>
<feature type="transmembrane region" description="Helical" evidence="1">
    <location>
        <begin position="51"/>
        <end position="70"/>
    </location>
</feature>
<keyword evidence="1" id="KW-0812">Transmembrane</keyword>
<dbReference type="RefSeq" id="WP_025219135.1">
    <property type="nucleotide sequence ID" value="NZ_CP006837.1"/>
</dbReference>
<gene>
    <name evidence="2" type="ORF">FC752_02785</name>
</gene>
<feature type="transmembrane region" description="Helical" evidence="1">
    <location>
        <begin position="27"/>
        <end position="45"/>
    </location>
</feature>
<protein>
    <submittedName>
        <fullName evidence="2">YibE/F family protein</fullName>
    </submittedName>
</protein>
<feature type="transmembrane region" description="Helical" evidence="1">
    <location>
        <begin position="186"/>
        <end position="202"/>
    </location>
</feature>
<keyword evidence="3" id="KW-1185">Reference proteome</keyword>
<feature type="transmembrane region" description="Helical" evidence="1">
    <location>
        <begin position="118"/>
        <end position="143"/>
    </location>
</feature>
<evidence type="ECO:0000313" key="2">
    <source>
        <dbReference type="EMBL" id="TKI67160.1"/>
    </source>
</evidence>
<feature type="transmembrane region" description="Helical" evidence="1">
    <location>
        <begin position="222"/>
        <end position="248"/>
    </location>
</feature>
<proteinExistence type="predicted"/>
<keyword evidence="1" id="KW-0472">Membrane</keyword>
<dbReference type="InterPro" id="IPR014564">
    <property type="entry name" value="UCP031503_TM"/>
</dbReference>
<name>A0ABY2TIF2_9BACI</name>
<dbReference type="Pfam" id="PF07907">
    <property type="entry name" value="YibE_F"/>
    <property type="match status" value="1"/>
</dbReference>
<dbReference type="InterPro" id="IPR012507">
    <property type="entry name" value="YibE_F"/>
</dbReference>
<reference evidence="2 3" key="1">
    <citation type="submission" date="2019-04" db="EMBL/GenBank/DDBJ databases">
        <title>Lysinibacillus genome sequencing.</title>
        <authorList>
            <person name="Dunlap C."/>
        </authorList>
    </citation>
    <scope>NUCLEOTIDE SEQUENCE [LARGE SCALE GENOMIC DNA]</scope>
    <source>
        <strain evidence="2 3">NBRC 109424</strain>
    </source>
</reference>
<feature type="transmembrane region" description="Helical" evidence="1">
    <location>
        <begin position="5"/>
        <end position="20"/>
    </location>
</feature>
<feature type="transmembrane region" description="Helical" evidence="1">
    <location>
        <begin position="77"/>
        <end position="98"/>
    </location>
</feature>
<evidence type="ECO:0000256" key="1">
    <source>
        <dbReference type="SAM" id="Phobius"/>
    </source>
</evidence>
<accession>A0ABY2TIF2</accession>
<dbReference type="PANTHER" id="PTHR41771">
    <property type="entry name" value="MEMBRANE PROTEIN-RELATED"/>
    <property type="match status" value="1"/>
</dbReference>
<sequence>MNVLVWLSTILFILMLVIGGKKGVRSFLSLFLNFGVLFITIFLMTNPKNSPIVLTFIACTIISWISLFYINEKNSKTITAFISTMITIVILLIFIVVVTEKSMIQGFGEESAEEISIFSLYIGVNFVQIGASVIIMSTIGAILDVAISISSSMHEIFHHNPYMTRKKLFTSGVNIGKDILGTDTNTLFFAFFGGYLGLLIWFKDLNYSIGEIINSKVFSTELITIFCAGIGIAAIIPITSSVNAYYLVKTREKEIASQSK</sequence>
<evidence type="ECO:0000313" key="3">
    <source>
        <dbReference type="Proteomes" id="UP000308539"/>
    </source>
</evidence>
<organism evidence="2 3">
    <name type="scientific">Lysinibacillus varians</name>
    <dbReference type="NCBI Taxonomy" id="1145276"/>
    <lineage>
        <taxon>Bacteria</taxon>
        <taxon>Bacillati</taxon>
        <taxon>Bacillota</taxon>
        <taxon>Bacilli</taxon>
        <taxon>Bacillales</taxon>
        <taxon>Bacillaceae</taxon>
        <taxon>Lysinibacillus</taxon>
    </lineage>
</organism>
<dbReference type="PANTHER" id="PTHR41771:SF1">
    <property type="entry name" value="MEMBRANE PROTEIN"/>
    <property type="match status" value="1"/>
</dbReference>
<dbReference type="EMBL" id="SZPV01000007">
    <property type="protein sequence ID" value="TKI67160.1"/>
    <property type="molecule type" value="Genomic_DNA"/>
</dbReference>
<keyword evidence="1" id="KW-1133">Transmembrane helix</keyword>
<comment type="caution">
    <text evidence="2">The sequence shown here is derived from an EMBL/GenBank/DDBJ whole genome shotgun (WGS) entry which is preliminary data.</text>
</comment>